<dbReference type="SUPFAM" id="SSF103473">
    <property type="entry name" value="MFS general substrate transporter"/>
    <property type="match status" value="1"/>
</dbReference>
<dbReference type="PROSITE" id="PS50850">
    <property type="entry name" value="MFS"/>
    <property type="match status" value="1"/>
</dbReference>
<feature type="transmembrane region" description="Helical" evidence="5">
    <location>
        <begin position="95"/>
        <end position="115"/>
    </location>
</feature>
<comment type="subcellular location">
    <subcellularLocation>
        <location evidence="1">Membrane</location>
        <topology evidence="1">Multi-pass membrane protein</topology>
    </subcellularLocation>
</comment>
<dbReference type="GO" id="GO:0005886">
    <property type="term" value="C:plasma membrane"/>
    <property type="evidence" value="ECO:0007669"/>
    <property type="project" value="TreeGrafter"/>
</dbReference>
<feature type="transmembrane region" description="Helical" evidence="5">
    <location>
        <begin position="319"/>
        <end position="344"/>
    </location>
</feature>
<proteinExistence type="predicted"/>
<gene>
    <name evidence="7" type="ORF">LTR97_002932</name>
</gene>
<feature type="transmembrane region" description="Helical" evidence="5">
    <location>
        <begin position="423"/>
        <end position="443"/>
    </location>
</feature>
<dbReference type="EMBL" id="JAVRQU010000004">
    <property type="protein sequence ID" value="KAK5703919.1"/>
    <property type="molecule type" value="Genomic_DNA"/>
</dbReference>
<feature type="transmembrane region" description="Helical" evidence="5">
    <location>
        <begin position="455"/>
        <end position="475"/>
    </location>
</feature>
<name>A0AAN8A465_9PEZI</name>
<feature type="transmembrane region" description="Helical" evidence="5">
    <location>
        <begin position="277"/>
        <end position="299"/>
    </location>
</feature>
<comment type="caution">
    <text evidence="7">The sequence shown here is derived from an EMBL/GenBank/DDBJ whole genome shotgun (WGS) entry which is preliminary data.</text>
</comment>
<evidence type="ECO:0000256" key="4">
    <source>
        <dbReference type="ARBA" id="ARBA00023136"/>
    </source>
</evidence>
<dbReference type="InterPro" id="IPR011701">
    <property type="entry name" value="MFS"/>
</dbReference>
<evidence type="ECO:0000259" key="6">
    <source>
        <dbReference type="PROSITE" id="PS50850"/>
    </source>
</evidence>
<evidence type="ECO:0000256" key="1">
    <source>
        <dbReference type="ARBA" id="ARBA00004141"/>
    </source>
</evidence>
<feature type="transmembrane region" description="Helical" evidence="5">
    <location>
        <begin position="57"/>
        <end position="75"/>
    </location>
</feature>
<protein>
    <recommendedName>
        <fullName evidence="6">Major facilitator superfamily (MFS) profile domain-containing protein</fullName>
    </recommendedName>
</protein>
<keyword evidence="2 5" id="KW-0812">Transmembrane</keyword>
<dbReference type="PANTHER" id="PTHR23502">
    <property type="entry name" value="MAJOR FACILITATOR SUPERFAMILY"/>
    <property type="match status" value="1"/>
</dbReference>
<evidence type="ECO:0000256" key="2">
    <source>
        <dbReference type="ARBA" id="ARBA00022692"/>
    </source>
</evidence>
<feature type="transmembrane region" description="Helical" evidence="5">
    <location>
        <begin position="364"/>
        <end position="384"/>
    </location>
</feature>
<accession>A0AAN8A465</accession>
<dbReference type="Gene3D" id="1.20.1250.20">
    <property type="entry name" value="MFS general substrate transporter like domains"/>
    <property type="match status" value="1"/>
</dbReference>
<keyword evidence="3 5" id="KW-1133">Transmembrane helix</keyword>
<organism evidence="7 8">
    <name type="scientific">Elasticomyces elasticus</name>
    <dbReference type="NCBI Taxonomy" id="574655"/>
    <lineage>
        <taxon>Eukaryota</taxon>
        <taxon>Fungi</taxon>
        <taxon>Dikarya</taxon>
        <taxon>Ascomycota</taxon>
        <taxon>Pezizomycotina</taxon>
        <taxon>Dothideomycetes</taxon>
        <taxon>Dothideomycetidae</taxon>
        <taxon>Mycosphaerellales</taxon>
        <taxon>Teratosphaeriaceae</taxon>
        <taxon>Elasticomyces</taxon>
    </lineage>
</organism>
<evidence type="ECO:0000313" key="8">
    <source>
        <dbReference type="Proteomes" id="UP001310594"/>
    </source>
</evidence>
<dbReference type="Pfam" id="PF07690">
    <property type="entry name" value="MFS_1"/>
    <property type="match status" value="1"/>
</dbReference>
<sequence length="494" mass="54489">MATYSKGNDLTVEDTQGKENIEYQELKLDKHGLPLVPQPSNNSDDPMNWSPSLKLSVALQVSWLAFVGPMSSAVGNPAFVPIGKAFHITTVEASYSLTMYIIWAAVGPLLAVPLANTFGRRPVYLVGNLVAGICNVAGGYSPSWAGLMATRAFVGIFAGSPATIGPATICDLYFLHERGFYMGVWTFFLTNGPHTASLAGGFIAQYLGWQWCYTIPGYIQIATFIINAAALPETLYPRGAVHTKSKSFLDLLLFRATLPTRKIKISDFWRPLYMAKYLTVLLPALYYMTCFGYGSVLFAATGSQLFAKTYHFELYQTGLLLSIPLLVGCFIGECSTGWFIDWLVSRYAKHHGGERRPEARLDGLWLGLLVPIGVIIQGACLYHHKSWVGAAFGMGLANLGLQAATTVTYAYTTDYYKSQSTEIACFLNLMRNGFSALISFYAIPLADEINIEYAWLIFALLNVAFFVPFLGLKWFGPKVSKLSWQTPPSFHNDL</sequence>
<dbReference type="AlphaFoldDB" id="A0AAN8A465"/>
<evidence type="ECO:0000256" key="5">
    <source>
        <dbReference type="SAM" id="Phobius"/>
    </source>
</evidence>
<evidence type="ECO:0000313" key="7">
    <source>
        <dbReference type="EMBL" id="KAK5703919.1"/>
    </source>
</evidence>
<feature type="transmembrane region" description="Helical" evidence="5">
    <location>
        <begin position="122"/>
        <end position="140"/>
    </location>
</feature>
<feature type="domain" description="Major facilitator superfamily (MFS) profile" evidence="6">
    <location>
        <begin position="57"/>
        <end position="480"/>
    </location>
</feature>
<keyword evidence="4 5" id="KW-0472">Membrane</keyword>
<dbReference type="InterPro" id="IPR020846">
    <property type="entry name" value="MFS_dom"/>
</dbReference>
<reference evidence="7" key="1">
    <citation type="submission" date="2023-08" db="EMBL/GenBank/DDBJ databases">
        <title>Black Yeasts Isolated from many extreme environments.</title>
        <authorList>
            <person name="Coleine C."/>
            <person name="Stajich J.E."/>
            <person name="Selbmann L."/>
        </authorList>
    </citation>
    <scope>NUCLEOTIDE SEQUENCE</scope>
    <source>
        <strain evidence="7">CCFEE 5810</strain>
    </source>
</reference>
<dbReference type="InterPro" id="IPR036259">
    <property type="entry name" value="MFS_trans_sf"/>
</dbReference>
<dbReference type="Proteomes" id="UP001310594">
    <property type="component" value="Unassembled WGS sequence"/>
</dbReference>
<dbReference type="PANTHER" id="PTHR23502:SF181">
    <property type="entry name" value="MAJOR FACILITATOR SUPERFAMILY (MFS) PROFILE DOMAIN-CONTAINING PROTEIN"/>
    <property type="match status" value="1"/>
</dbReference>
<evidence type="ECO:0000256" key="3">
    <source>
        <dbReference type="ARBA" id="ARBA00022989"/>
    </source>
</evidence>
<feature type="transmembrane region" description="Helical" evidence="5">
    <location>
        <begin position="152"/>
        <end position="175"/>
    </location>
</feature>
<feature type="transmembrane region" description="Helical" evidence="5">
    <location>
        <begin position="390"/>
        <end position="411"/>
    </location>
</feature>
<dbReference type="GO" id="GO:0022857">
    <property type="term" value="F:transmembrane transporter activity"/>
    <property type="evidence" value="ECO:0007669"/>
    <property type="project" value="InterPro"/>
</dbReference>